<proteinExistence type="predicted"/>
<sequence length="44" mass="5223">MKGLTQFLTPKKVKCGCSINHLIPFQQIMRLRSDQKNWKHLIQN</sequence>
<evidence type="ECO:0000313" key="1">
    <source>
        <dbReference type="EMBL" id="CAD8118747.1"/>
    </source>
</evidence>
<accession>A0A8S1QVL3</accession>
<comment type="caution">
    <text evidence="1">The sequence shown here is derived from an EMBL/GenBank/DDBJ whole genome shotgun (WGS) entry which is preliminary data.</text>
</comment>
<evidence type="ECO:0000313" key="2">
    <source>
        <dbReference type="Proteomes" id="UP000688137"/>
    </source>
</evidence>
<dbReference type="AlphaFoldDB" id="A0A8S1QVL3"/>
<keyword evidence="2" id="KW-1185">Reference proteome</keyword>
<dbReference type="Proteomes" id="UP000688137">
    <property type="component" value="Unassembled WGS sequence"/>
</dbReference>
<reference evidence="1" key="1">
    <citation type="submission" date="2021-01" db="EMBL/GenBank/DDBJ databases">
        <authorList>
            <consortium name="Genoscope - CEA"/>
            <person name="William W."/>
        </authorList>
    </citation>
    <scope>NUCLEOTIDE SEQUENCE</scope>
</reference>
<dbReference type="EMBL" id="CAJJDM010000268">
    <property type="protein sequence ID" value="CAD8118747.1"/>
    <property type="molecule type" value="Genomic_DNA"/>
</dbReference>
<name>A0A8S1QVL3_PARPR</name>
<protein>
    <submittedName>
        <fullName evidence="1">Uncharacterized protein</fullName>
    </submittedName>
</protein>
<organism evidence="1 2">
    <name type="scientific">Paramecium primaurelia</name>
    <dbReference type="NCBI Taxonomy" id="5886"/>
    <lineage>
        <taxon>Eukaryota</taxon>
        <taxon>Sar</taxon>
        <taxon>Alveolata</taxon>
        <taxon>Ciliophora</taxon>
        <taxon>Intramacronucleata</taxon>
        <taxon>Oligohymenophorea</taxon>
        <taxon>Peniculida</taxon>
        <taxon>Parameciidae</taxon>
        <taxon>Paramecium</taxon>
    </lineage>
</organism>
<gene>
    <name evidence="1" type="ORF">PPRIM_AZ9-3.1.T2590008</name>
</gene>